<dbReference type="InterPro" id="IPR002182">
    <property type="entry name" value="NB-ARC"/>
</dbReference>
<name>A0A1D1YKR0_9ARAE</name>
<evidence type="ECO:0000313" key="12">
    <source>
        <dbReference type="EMBL" id="JAT55226.1"/>
    </source>
</evidence>
<feature type="domain" description="NB-ARC" evidence="8">
    <location>
        <begin position="220"/>
        <end position="365"/>
    </location>
</feature>
<dbReference type="Gene3D" id="1.20.5.4130">
    <property type="match status" value="1"/>
</dbReference>
<dbReference type="GO" id="GO:0042742">
    <property type="term" value="P:defense response to bacterium"/>
    <property type="evidence" value="ECO:0007669"/>
    <property type="project" value="UniProtKB-ARBA"/>
</dbReference>
<protein>
    <submittedName>
        <fullName evidence="12">Disease resistance protein RGA2</fullName>
    </submittedName>
</protein>
<feature type="domain" description="Disease resistance N-terminal" evidence="9">
    <location>
        <begin position="22"/>
        <end position="98"/>
    </location>
</feature>
<feature type="compositionally biased region" description="Basic and acidic residues" evidence="7">
    <location>
        <begin position="867"/>
        <end position="884"/>
    </location>
</feature>
<dbReference type="Pfam" id="PF23559">
    <property type="entry name" value="WHD_DRP"/>
    <property type="match status" value="1"/>
</dbReference>
<evidence type="ECO:0000256" key="4">
    <source>
        <dbReference type="ARBA" id="ARBA00022741"/>
    </source>
</evidence>
<feature type="region of interest" description="Disordered" evidence="7">
    <location>
        <begin position="865"/>
        <end position="884"/>
    </location>
</feature>
<dbReference type="EMBL" id="GDJX01012710">
    <property type="protein sequence ID" value="JAT55226.1"/>
    <property type="molecule type" value="Transcribed_RNA"/>
</dbReference>
<dbReference type="GO" id="GO:0005524">
    <property type="term" value="F:ATP binding"/>
    <property type="evidence" value="ECO:0007669"/>
    <property type="project" value="UniProtKB-KW"/>
</dbReference>
<evidence type="ECO:0000256" key="2">
    <source>
        <dbReference type="ARBA" id="ARBA00022614"/>
    </source>
</evidence>
<dbReference type="CDD" id="cd14798">
    <property type="entry name" value="RX-CC_like"/>
    <property type="match status" value="1"/>
</dbReference>
<evidence type="ECO:0000259" key="10">
    <source>
        <dbReference type="Pfam" id="PF23559"/>
    </source>
</evidence>
<dbReference type="PANTHER" id="PTHR36766:SF40">
    <property type="entry name" value="DISEASE RESISTANCE PROTEIN RGA3"/>
    <property type="match status" value="1"/>
</dbReference>
<dbReference type="GO" id="GO:0002758">
    <property type="term" value="P:innate immune response-activating signaling pathway"/>
    <property type="evidence" value="ECO:0007669"/>
    <property type="project" value="UniProtKB-ARBA"/>
</dbReference>
<dbReference type="SUPFAM" id="SSF52540">
    <property type="entry name" value="P-loop containing nucleoside triphosphate hydrolases"/>
    <property type="match status" value="1"/>
</dbReference>
<evidence type="ECO:0000256" key="5">
    <source>
        <dbReference type="ARBA" id="ARBA00022821"/>
    </source>
</evidence>
<proteinExistence type="inferred from homology"/>
<dbReference type="Gene3D" id="1.10.10.10">
    <property type="entry name" value="Winged helix-like DNA-binding domain superfamily/Winged helix DNA-binding domain"/>
    <property type="match status" value="1"/>
</dbReference>
<dbReference type="CDD" id="cd00882">
    <property type="entry name" value="Ras_like_GTPase"/>
    <property type="match status" value="1"/>
</dbReference>
<dbReference type="InterPro" id="IPR032675">
    <property type="entry name" value="LRR_dom_sf"/>
</dbReference>
<sequence length="1122" mass="127132">MATVIAAAATGAIVSSFLRPWADQVVTLAQKEISLLSGLKEELEGLWDNLLSHDRVLEDAEQKQYADPAVARWLDEFRDAAYDAEDVLDEIALEDALRLRRREAGGAGHSRRVSACLLPSLLDCTSKVHFGCRVARRVRSINLRLENLGRKREGLGLQAAPSRGHKAHLVVRETTSSLEKDVFGREEEKEDLIKKLLSSWDEPRTSSNPMGGGGAGKVCLLPIVGMGGVGKTTLAQMAFNDERVKQHFKSRRWICVSENFDVRRVIAEIIGEGQDQSSLEDLETRLKERLRGVNFLIVLDDVWCEDQQEWKMLWVPLNQEGLGGKVIVTTRSEKVPNAVLPIQSNPLKPMPDEDCWLIFEKRAFVNGNSGNYADLKEIGLKIVKKLKGIPLAVALVAGFLCNILEVDYWKSLLDRNIWPLDDKTDIMPILRLSYQHLPAQLKRCFQYCCVFPKDWKFDRGMLIRLWMAQGFVRSEGNKRMEDVGNLYFNDLLQRSFFQCVAGSYVMHDLIHDLAESVSKGECLRFGENDQDVKLDKVRHVSSFQDEMQVHTLKFGKLRSFLAFNCRISHSEMLTQITSHVRFVRVLIICQVFVKVQADEFPDIFGDLRHLRYLHLEGWMKLPESICRLYNLQTLVLGDLYIKLPKGMNKLANLRHLINASSSHVPEVSGIGRLTSLQELKAFKVDNVQGYRIGELKDLNQLRGELSIECLENVESREEAMKANLNAKVHLDSLDLLWTTKMFRWGQDEEVIDALEPPPNLMKLTIWGNEGAQLPRWMLGDHMPFSNLTNLGLYNCYRWEHLPPVERLFHLKNLTVYGMTRVKRVEWRLQVRQEGAGTTLFPSLEKLEFHDMDEWEEWLVLPPDDDASAVKEDREREGKGAGDDGGIHPGWFSSLHTLCVSDCPKLRVLPRHLPVLLKVLVVDDQGMFDERGHGNPPSTTLYVAGCPKLASTLSSLPAHSLQVVESLTIRNRDDLPAFTQLHGVRLPRLPALKKLSIQRCRNIASLSTYLHLLCSLRELVIVGCSHIQALPEDGLPHSLCTLKISNCERLRSLPPDLHLLSSLKVVDICNCPGILALPGNGLPPSLKLLNISRCPQLEERCRKRVGLDWPKIAKVPNVSVRMR</sequence>
<dbReference type="Pfam" id="PF18052">
    <property type="entry name" value="Rx_N"/>
    <property type="match status" value="1"/>
</dbReference>
<evidence type="ECO:0000256" key="7">
    <source>
        <dbReference type="SAM" id="MobiDB-lite"/>
    </source>
</evidence>
<dbReference type="InterPro" id="IPR027417">
    <property type="entry name" value="P-loop_NTPase"/>
</dbReference>
<keyword evidence="6" id="KW-0067">ATP-binding</keyword>
<dbReference type="InterPro" id="IPR042197">
    <property type="entry name" value="Apaf_helical"/>
</dbReference>
<keyword evidence="4" id="KW-0547">Nucleotide-binding</keyword>
<reference evidence="12" key="1">
    <citation type="submission" date="2015-07" db="EMBL/GenBank/DDBJ databases">
        <title>Transcriptome Assembly of Anthurium amnicola.</title>
        <authorList>
            <person name="Suzuki J."/>
        </authorList>
    </citation>
    <scope>NUCLEOTIDE SEQUENCE</scope>
</reference>
<dbReference type="Pfam" id="PF00931">
    <property type="entry name" value="NB-ARC"/>
    <property type="match status" value="1"/>
</dbReference>
<dbReference type="InterPro" id="IPR058922">
    <property type="entry name" value="WHD_DRP"/>
</dbReference>
<dbReference type="Gene3D" id="3.80.10.10">
    <property type="entry name" value="Ribonuclease Inhibitor"/>
    <property type="match status" value="2"/>
</dbReference>
<keyword evidence="3" id="KW-0677">Repeat</keyword>
<keyword evidence="2" id="KW-0433">Leucine-rich repeat</keyword>
<gene>
    <name evidence="12" type="primary">RGA2_0</name>
    <name evidence="12" type="ORF">g.90925</name>
</gene>
<dbReference type="InterPro" id="IPR036388">
    <property type="entry name" value="WH-like_DNA-bd_sf"/>
</dbReference>
<evidence type="ECO:0000256" key="3">
    <source>
        <dbReference type="ARBA" id="ARBA00022737"/>
    </source>
</evidence>
<dbReference type="SUPFAM" id="SSF52058">
    <property type="entry name" value="L domain-like"/>
    <property type="match status" value="2"/>
</dbReference>
<dbReference type="GO" id="GO:0009626">
    <property type="term" value="P:plant-type hypersensitive response"/>
    <property type="evidence" value="ECO:0007669"/>
    <property type="project" value="UniProtKB-ARBA"/>
</dbReference>
<dbReference type="Gene3D" id="3.40.50.300">
    <property type="entry name" value="P-loop containing nucleotide triphosphate hydrolases"/>
    <property type="match status" value="1"/>
</dbReference>
<dbReference type="InterPro" id="IPR038005">
    <property type="entry name" value="RX-like_CC"/>
</dbReference>
<dbReference type="InterPro" id="IPR056789">
    <property type="entry name" value="LRR_R13L1-DRL21"/>
</dbReference>
<dbReference type="AlphaFoldDB" id="A0A1D1YKR0"/>
<organism evidence="12">
    <name type="scientific">Anthurium amnicola</name>
    <dbReference type="NCBI Taxonomy" id="1678845"/>
    <lineage>
        <taxon>Eukaryota</taxon>
        <taxon>Viridiplantae</taxon>
        <taxon>Streptophyta</taxon>
        <taxon>Embryophyta</taxon>
        <taxon>Tracheophyta</taxon>
        <taxon>Spermatophyta</taxon>
        <taxon>Magnoliopsida</taxon>
        <taxon>Liliopsida</taxon>
        <taxon>Araceae</taxon>
        <taxon>Pothoideae</taxon>
        <taxon>Potheae</taxon>
        <taxon>Anthurium</taxon>
    </lineage>
</organism>
<dbReference type="PRINTS" id="PR00364">
    <property type="entry name" value="DISEASERSIST"/>
</dbReference>
<dbReference type="PANTHER" id="PTHR36766">
    <property type="entry name" value="PLANT BROAD-SPECTRUM MILDEW RESISTANCE PROTEIN RPW8"/>
    <property type="match status" value="1"/>
</dbReference>
<evidence type="ECO:0000256" key="6">
    <source>
        <dbReference type="ARBA" id="ARBA00022840"/>
    </source>
</evidence>
<evidence type="ECO:0000259" key="8">
    <source>
        <dbReference type="Pfam" id="PF00931"/>
    </source>
</evidence>
<accession>A0A1D1YKR0</accession>
<keyword evidence="5" id="KW-0611">Plant defense</keyword>
<feature type="domain" description="R13L1/DRL21-like LRR repeat region" evidence="11">
    <location>
        <begin position="692"/>
        <end position="818"/>
    </location>
</feature>
<comment type="similarity">
    <text evidence="1">Belongs to the disease resistance NB-LRR family.</text>
</comment>
<dbReference type="Pfam" id="PF25019">
    <property type="entry name" value="LRR_R13L1-DRL21"/>
    <property type="match status" value="1"/>
</dbReference>
<dbReference type="InterPro" id="IPR041118">
    <property type="entry name" value="Rx_N"/>
</dbReference>
<evidence type="ECO:0000256" key="1">
    <source>
        <dbReference type="ARBA" id="ARBA00008894"/>
    </source>
</evidence>
<evidence type="ECO:0000259" key="9">
    <source>
        <dbReference type="Pfam" id="PF18052"/>
    </source>
</evidence>
<dbReference type="Gene3D" id="1.10.8.430">
    <property type="entry name" value="Helical domain of apoptotic protease-activating factors"/>
    <property type="match status" value="1"/>
</dbReference>
<dbReference type="GO" id="GO:0043531">
    <property type="term" value="F:ADP binding"/>
    <property type="evidence" value="ECO:0007669"/>
    <property type="project" value="InterPro"/>
</dbReference>
<dbReference type="FunFam" id="1.10.10.10:FF:000322">
    <property type="entry name" value="Probable disease resistance protein At1g63360"/>
    <property type="match status" value="1"/>
</dbReference>
<feature type="domain" description="Disease resistance protein winged helix" evidence="10">
    <location>
        <begin position="450"/>
        <end position="514"/>
    </location>
</feature>
<evidence type="ECO:0000259" key="11">
    <source>
        <dbReference type="Pfam" id="PF25019"/>
    </source>
</evidence>